<evidence type="ECO:0000256" key="2">
    <source>
        <dbReference type="ARBA" id="ARBA00022803"/>
    </source>
</evidence>
<keyword evidence="4" id="KW-0732">Signal</keyword>
<evidence type="ECO:0000256" key="1">
    <source>
        <dbReference type="ARBA" id="ARBA00022737"/>
    </source>
</evidence>
<dbReference type="AlphaFoldDB" id="A0A942EFE8"/>
<gene>
    <name evidence="5" type="ORF">KD146_09050</name>
</gene>
<dbReference type="PANTHER" id="PTHR45586:SF1">
    <property type="entry name" value="LIPOPOLYSACCHARIDE ASSEMBLY PROTEIN B"/>
    <property type="match status" value="1"/>
</dbReference>
<dbReference type="EMBL" id="JAGXTP010000001">
    <property type="protein sequence ID" value="MBS3848836.1"/>
    <property type="molecule type" value="Genomic_DNA"/>
</dbReference>
<dbReference type="Pfam" id="PF14559">
    <property type="entry name" value="TPR_19"/>
    <property type="match status" value="1"/>
</dbReference>
<dbReference type="SMART" id="SM00028">
    <property type="entry name" value="TPR"/>
    <property type="match status" value="3"/>
</dbReference>
<evidence type="ECO:0000256" key="3">
    <source>
        <dbReference type="PROSITE-ProRule" id="PRU00339"/>
    </source>
</evidence>
<dbReference type="InterPro" id="IPR051012">
    <property type="entry name" value="CellSynth/LPSAsmb/PSIAsmb"/>
</dbReference>
<name>A0A942EFE8_9HYPH</name>
<evidence type="ECO:0000256" key="4">
    <source>
        <dbReference type="SAM" id="SignalP"/>
    </source>
</evidence>
<comment type="caution">
    <text evidence="5">The sequence shown here is derived from an EMBL/GenBank/DDBJ whole genome shotgun (WGS) entry which is preliminary data.</text>
</comment>
<feature type="chain" id="PRO_5037567150" evidence="4">
    <location>
        <begin position="23"/>
        <end position="372"/>
    </location>
</feature>
<dbReference type="InterPro" id="IPR019734">
    <property type="entry name" value="TPR_rpt"/>
</dbReference>
<keyword evidence="2 3" id="KW-0802">TPR repeat</keyword>
<dbReference type="PANTHER" id="PTHR45586">
    <property type="entry name" value="TPR REPEAT-CONTAINING PROTEIN PA4667"/>
    <property type="match status" value="1"/>
</dbReference>
<protein>
    <submittedName>
        <fullName evidence="5">YaiO family outer membrane beta-barrel protein</fullName>
    </submittedName>
</protein>
<proteinExistence type="predicted"/>
<evidence type="ECO:0000313" key="5">
    <source>
        <dbReference type="EMBL" id="MBS3848836.1"/>
    </source>
</evidence>
<accession>A0A942EFE8</accession>
<keyword evidence="6" id="KW-1185">Reference proteome</keyword>
<evidence type="ECO:0000313" key="6">
    <source>
        <dbReference type="Proteomes" id="UP000678281"/>
    </source>
</evidence>
<dbReference type="NCBIfam" id="TIGR04390">
    <property type="entry name" value="OMP_YaiO_dom"/>
    <property type="match status" value="1"/>
</dbReference>
<dbReference type="PROSITE" id="PS50005">
    <property type="entry name" value="TPR"/>
    <property type="match status" value="1"/>
</dbReference>
<dbReference type="InterPro" id="IPR011990">
    <property type="entry name" value="TPR-like_helical_dom_sf"/>
</dbReference>
<dbReference type="Proteomes" id="UP000678281">
    <property type="component" value="Unassembled WGS sequence"/>
</dbReference>
<dbReference type="RefSeq" id="WP_212658352.1">
    <property type="nucleotide sequence ID" value="NZ_JAGXTP010000001.1"/>
</dbReference>
<dbReference type="SUPFAM" id="SSF48452">
    <property type="entry name" value="TPR-like"/>
    <property type="match status" value="1"/>
</dbReference>
<reference evidence="5" key="1">
    <citation type="submission" date="2021-04" db="EMBL/GenBank/DDBJ databases">
        <title>Devosia litorisediminis sp. nov., isolated from a sand dune.</title>
        <authorList>
            <person name="Park S."/>
            <person name="Yoon J.-H."/>
        </authorList>
    </citation>
    <scope>NUCLEOTIDE SEQUENCE</scope>
    <source>
        <strain evidence="5">BSSL-BM10</strain>
    </source>
</reference>
<feature type="signal peptide" evidence="4">
    <location>
        <begin position="1"/>
        <end position="22"/>
    </location>
</feature>
<dbReference type="Gene3D" id="1.25.40.10">
    <property type="entry name" value="Tetratricopeptide repeat domain"/>
    <property type="match status" value="1"/>
</dbReference>
<feature type="repeat" description="TPR" evidence="3">
    <location>
        <begin position="25"/>
        <end position="58"/>
    </location>
</feature>
<keyword evidence="1" id="KW-0677">Repeat</keyword>
<dbReference type="InterPro" id="IPR030887">
    <property type="entry name" value="Beta-barrel_YaiO"/>
</dbReference>
<sequence length="372" mass="39545">MIRVALLAAPIVLLCASAPAAAQSAATLYEQGTQARLEQRFDTAISLLERAVAQQPDNTDALVQLGFAYLGAGQPALAEPVFERVLVLAEGYEDARFGLAQARFRQGDRAGARTLAQRVVERQPDYRDAADLLVIIDQAVADDRPWRVDVSTEYSELSAGRGNWIDALVGLSYRASEQTSLALQLRNASRNGVSDQQATLRIATQVQPGIGLYGGLALAANASFLPHLSVDAGGDWRVLTGEAVGVTIGADIRHAIYDANRSTTLAVRAAISLFDGRLTLTPQWVHTLEDSGVQSDGFVLRADMAVTDAGTLFLGYANAPEISGNTLLDVQSVFGGVTVALSDAVTLRANAANEFRAAYQRTSIGLGASVRF</sequence>
<organism evidence="5 6">
    <name type="scientific">Devosia litorisediminis</name>
    <dbReference type="NCBI Taxonomy" id="2829817"/>
    <lineage>
        <taxon>Bacteria</taxon>
        <taxon>Pseudomonadati</taxon>
        <taxon>Pseudomonadota</taxon>
        <taxon>Alphaproteobacteria</taxon>
        <taxon>Hyphomicrobiales</taxon>
        <taxon>Devosiaceae</taxon>
        <taxon>Devosia</taxon>
    </lineage>
</organism>